<accession>A0A941CYI8</accession>
<gene>
    <name evidence="9" type="ORF">JKL49_02425</name>
    <name evidence="10" type="ORF">JKL49_04775</name>
</gene>
<keyword evidence="6 9" id="KW-0449">Lipoprotein</keyword>
<name>A0A941CYI8_9CAUL</name>
<dbReference type="RefSeq" id="WP_215338114.1">
    <property type="nucleotide sequence ID" value="NZ_JAGSGD010000001.1"/>
</dbReference>
<proteinExistence type="inferred from homology"/>
<dbReference type="GO" id="GO:0009636">
    <property type="term" value="P:response to toxic substance"/>
    <property type="evidence" value="ECO:0007669"/>
    <property type="project" value="InterPro"/>
</dbReference>
<dbReference type="AlphaFoldDB" id="A0A941CYI8"/>
<feature type="compositionally biased region" description="Low complexity" evidence="7">
    <location>
        <begin position="29"/>
        <end position="45"/>
    </location>
</feature>
<dbReference type="PROSITE" id="PS51257">
    <property type="entry name" value="PROKAR_LIPOPROTEIN"/>
    <property type="match status" value="1"/>
</dbReference>
<keyword evidence="4" id="KW-0472">Membrane</keyword>
<protein>
    <submittedName>
        <fullName evidence="9">Entericidin A/B family lipoprotein</fullName>
    </submittedName>
</protein>
<keyword evidence="2" id="KW-1003">Cell membrane</keyword>
<evidence type="ECO:0000256" key="6">
    <source>
        <dbReference type="ARBA" id="ARBA00023288"/>
    </source>
</evidence>
<feature type="chain" id="PRO_5044462926" evidence="8">
    <location>
        <begin position="19"/>
        <end position="45"/>
    </location>
</feature>
<keyword evidence="11" id="KW-1185">Reference proteome</keyword>
<organism evidence="9 11">
    <name type="scientific">Phenylobacterium glaciei</name>
    <dbReference type="NCBI Taxonomy" id="2803784"/>
    <lineage>
        <taxon>Bacteria</taxon>
        <taxon>Pseudomonadati</taxon>
        <taxon>Pseudomonadota</taxon>
        <taxon>Alphaproteobacteria</taxon>
        <taxon>Caulobacterales</taxon>
        <taxon>Caulobacteraceae</taxon>
        <taxon>Phenylobacterium</taxon>
    </lineage>
</organism>
<feature type="region of interest" description="Disordered" evidence="7">
    <location>
        <begin position="24"/>
        <end position="45"/>
    </location>
</feature>
<sequence>MRKIALLAIVAATFAISACNTLSGAGRDVSAAGSAVTSTAEDAKH</sequence>
<evidence type="ECO:0000256" key="5">
    <source>
        <dbReference type="ARBA" id="ARBA00023139"/>
    </source>
</evidence>
<keyword evidence="3 8" id="KW-0732">Signal</keyword>
<evidence type="ECO:0000256" key="1">
    <source>
        <dbReference type="ARBA" id="ARBA00010296"/>
    </source>
</evidence>
<evidence type="ECO:0000256" key="8">
    <source>
        <dbReference type="SAM" id="SignalP"/>
    </source>
</evidence>
<dbReference type="Proteomes" id="UP000622580">
    <property type="component" value="Unassembled WGS sequence"/>
</dbReference>
<evidence type="ECO:0000313" key="9">
    <source>
        <dbReference type="EMBL" id="MBR7618232.1"/>
    </source>
</evidence>
<evidence type="ECO:0000256" key="7">
    <source>
        <dbReference type="SAM" id="MobiDB-lite"/>
    </source>
</evidence>
<dbReference type="EMBL" id="JAGSGD010000001">
    <property type="protein sequence ID" value="MBR7618232.1"/>
    <property type="molecule type" value="Genomic_DNA"/>
</dbReference>
<evidence type="ECO:0000256" key="4">
    <source>
        <dbReference type="ARBA" id="ARBA00023136"/>
    </source>
</evidence>
<reference evidence="9" key="2">
    <citation type="submission" date="2021-04" db="EMBL/GenBank/DDBJ databases">
        <title>Draft genome assembly of strain Phenylobacterium sp. 20VBR1 using MiniION and Illumina platforms.</title>
        <authorList>
            <person name="Thomas F.A."/>
            <person name="Krishnan K.P."/>
            <person name="Sinha R.K."/>
        </authorList>
    </citation>
    <scope>NUCLEOTIDE SEQUENCE</scope>
    <source>
        <strain evidence="9">20VBR1</strain>
    </source>
</reference>
<dbReference type="Pfam" id="PF08085">
    <property type="entry name" value="Entericidin"/>
    <property type="match status" value="1"/>
</dbReference>
<dbReference type="InterPro" id="IPR012556">
    <property type="entry name" value="Entericidin"/>
</dbReference>
<evidence type="ECO:0000313" key="11">
    <source>
        <dbReference type="Proteomes" id="UP000622580"/>
    </source>
</evidence>
<evidence type="ECO:0000256" key="2">
    <source>
        <dbReference type="ARBA" id="ARBA00022475"/>
    </source>
</evidence>
<reference evidence="10" key="1">
    <citation type="submission" date="2021-01" db="EMBL/GenBank/DDBJ databases">
        <title>Genome sequence of Phenylobacterium sp. 20VBR1 isolated from a valley glaceir, Ny-Alesund, Svalbard.</title>
        <authorList>
            <person name="Thomas F.A."/>
            <person name="Krishnan K.P."/>
            <person name="Sinha R.K."/>
        </authorList>
    </citation>
    <scope>NUCLEOTIDE SEQUENCE</scope>
    <source>
        <strain evidence="10">20VBR1</strain>
    </source>
</reference>
<comment type="similarity">
    <text evidence="1">Belongs to the EcnA/EcnB lipoprotein family.</text>
</comment>
<evidence type="ECO:0000256" key="3">
    <source>
        <dbReference type="ARBA" id="ARBA00022729"/>
    </source>
</evidence>
<dbReference type="GO" id="GO:0016020">
    <property type="term" value="C:membrane"/>
    <property type="evidence" value="ECO:0007669"/>
    <property type="project" value="InterPro"/>
</dbReference>
<dbReference type="EMBL" id="CP068570">
    <property type="protein sequence ID" value="QQZ50717.1"/>
    <property type="molecule type" value="Genomic_DNA"/>
</dbReference>
<feature type="signal peptide" evidence="8">
    <location>
        <begin position="1"/>
        <end position="18"/>
    </location>
</feature>
<evidence type="ECO:0000313" key="10">
    <source>
        <dbReference type="EMBL" id="QQZ50717.1"/>
    </source>
</evidence>
<keyword evidence="5" id="KW-0564">Palmitate</keyword>